<name>A0A699TVR6_TANCI</name>
<protein>
    <submittedName>
        <fullName evidence="4">Ribonuclease H-like domain-containing protein</fullName>
    </submittedName>
</protein>
<evidence type="ECO:0000313" key="4">
    <source>
        <dbReference type="EMBL" id="GFD13166.1"/>
    </source>
</evidence>
<reference evidence="4" key="1">
    <citation type="journal article" date="2019" name="Sci. Rep.">
        <title>Draft genome of Tanacetum cinerariifolium, the natural source of mosquito coil.</title>
        <authorList>
            <person name="Yamashiro T."/>
            <person name="Shiraishi A."/>
            <person name="Satake H."/>
            <person name="Nakayama K."/>
        </authorList>
    </citation>
    <scope>NUCLEOTIDE SEQUENCE</scope>
</reference>
<dbReference type="GO" id="GO:0003676">
    <property type="term" value="F:nucleic acid binding"/>
    <property type="evidence" value="ECO:0007669"/>
    <property type="project" value="InterPro"/>
</dbReference>
<comment type="caution">
    <text evidence="4">The sequence shown here is derived from an EMBL/GenBank/DDBJ whole genome shotgun (WGS) entry which is preliminary data.</text>
</comment>
<feature type="domain" description="CCHC-type" evidence="3">
    <location>
        <begin position="107"/>
        <end position="121"/>
    </location>
</feature>
<keyword evidence="1" id="KW-0479">Metal-binding</keyword>
<feature type="compositionally biased region" description="Basic and acidic residues" evidence="2">
    <location>
        <begin position="124"/>
        <end position="154"/>
    </location>
</feature>
<evidence type="ECO:0000256" key="1">
    <source>
        <dbReference type="PROSITE-ProRule" id="PRU00047"/>
    </source>
</evidence>
<dbReference type="PROSITE" id="PS50158">
    <property type="entry name" value="ZF_CCHC"/>
    <property type="match status" value="1"/>
</dbReference>
<dbReference type="GO" id="GO:0008270">
    <property type="term" value="F:zinc ion binding"/>
    <property type="evidence" value="ECO:0007669"/>
    <property type="project" value="UniProtKB-KW"/>
</dbReference>
<evidence type="ECO:0000256" key="2">
    <source>
        <dbReference type="SAM" id="MobiDB-lite"/>
    </source>
</evidence>
<feature type="non-terminal residue" evidence="4">
    <location>
        <position position="161"/>
    </location>
</feature>
<proteinExistence type="predicted"/>
<dbReference type="Gene3D" id="4.10.60.10">
    <property type="entry name" value="Zinc finger, CCHC-type"/>
    <property type="match status" value="1"/>
</dbReference>
<keyword evidence="1" id="KW-0863">Zinc-finger</keyword>
<feature type="non-terminal residue" evidence="4">
    <location>
        <position position="1"/>
    </location>
</feature>
<dbReference type="EMBL" id="BKCJ011270639">
    <property type="protein sequence ID" value="GFD13166.1"/>
    <property type="molecule type" value="Genomic_DNA"/>
</dbReference>
<accession>A0A699TVR6</accession>
<organism evidence="4">
    <name type="scientific">Tanacetum cinerariifolium</name>
    <name type="common">Dalmatian daisy</name>
    <name type="synonym">Chrysanthemum cinerariifolium</name>
    <dbReference type="NCBI Taxonomy" id="118510"/>
    <lineage>
        <taxon>Eukaryota</taxon>
        <taxon>Viridiplantae</taxon>
        <taxon>Streptophyta</taxon>
        <taxon>Embryophyta</taxon>
        <taxon>Tracheophyta</taxon>
        <taxon>Spermatophyta</taxon>
        <taxon>Magnoliopsida</taxon>
        <taxon>eudicotyledons</taxon>
        <taxon>Gunneridae</taxon>
        <taxon>Pentapetalae</taxon>
        <taxon>asterids</taxon>
        <taxon>campanulids</taxon>
        <taxon>Asterales</taxon>
        <taxon>Asteraceae</taxon>
        <taxon>Asteroideae</taxon>
        <taxon>Anthemideae</taxon>
        <taxon>Anthemidinae</taxon>
        <taxon>Tanacetum</taxon>
    </lineage>
</organism>
<evidence type="ECO:0000259" key="3">
    <source>
        <dbReference type="PROSITE" id="PS50158"/>
    </source>
</evidence>
<dbReference type="SUPFAM" id="SSF57756">
    <property type="entry name" value="Retrovirus zinc finger-like domains"/>
    <property type="match status" value="1"/>
</dbReference>
<gene>
    <name evidence="4" type="ORF">Tci_885135</name>
</gene>
<dbReference type="InterPro" id="IPR001878">
    <property type="entry name" value="Znf_CCHC"/>
</dbReference>
<feature type="region of interest" description="Disordered" evidence="2">
    <location>
        <begin position="124"/>
        <end position="161"/>
    </location>
</feature>
<dbReference type="AlphaFoldDB" id="A0A699TVR6"/>
<dbReference type="InterPro" id="IPR036875">
    <property type="entry name" value="Znf_CCHC_sf"/>
</dbReference>
<sequence length="161" mass="18725">ILYKYSFYCNELDTLSFDDLYNNLRVFERDVKGTTASSSNTQNVTFMSAENTSITNDINDDDIKEMDLKWQMAIISIRIKKFHERTGRKLQFDTKDPVGFYKTKVECFNCHKIGYFARDCRAKGNQDSRRRDARDNGNKTRDNGRRPAYQDDSKALATIDG</sequence>
<keyword evidence="1" id="KW-0862">Zinc</keyword>